<dbReference type="PANTHER" id="PTHR46112:SF2">
    <property type="entry name" value="XAA-PRO AMINOPEPTIDASE P-RELATED"/>
    <property type="match status" value="1"/>
</dbReference>
<feature type="domain" description="Peptidase M24" evidence="1">
    <location>
        <begin position="165"/>
        <end position="372"/>
    </location>
</feature>
<dbReference type="InterPro" id="IPR000587">
    <property type="entry name" value="Creatinase_N"/>
</dbReference>
<accession>A0ABW5RVV1</accession>
<evidence type="ECO:0000313" key="3">
    <source>
        <dbReference type="EMBL" id="MFD2682279.1"/>
    </source>
</evidence>
<dbReference type="EMBL" id="JBHUMF010000031">
    <property type="protein sequence ID" value="MFD2682279.1"/>
    <property type="molecule type" value="Genomic_DNA"/>
</dbReference>
<dbReference type="SUPFAM" id="SSF55920">
    <property type="entry name" value="Creatinase/aminopeptidase"/>
    <property type="match status" value="1"/>
</dbReference>
<evidence type="ECO:0000259" key="2">
    <source>
        <dbReference type="Pfam" id="PF01321"/>
    </source>
</evidence>
<protein>
    <submittedName>
        <fullName evidence="3">M24 family metallopeptidase</fullName>
    </submittedName>
</protein>
<dbReference type="Gene3D" id="3.90.230.10">
    <property type="entry name" value="Creatinase/methionine aminopeptidase superfamily"/>
    <property type="match status" value="1"/>
</dbReference>
<name>A0ABW5RVV1_9BACI</name>
<dbReference type="Gene3D" id="3.40.350.10">
    <property type="entry name" value="Creatinase/prolidase N-terminal domain"/>
    <property type="match status" value="1"/>
</dbReference>
<dbReference type="PANTHER" id="PTHR46112">
    <property type="entry name" value="AMINOPEPTIDASE"/>
    <property type="match status" value="1"/>
</dbReference>
<dbReference type="InterPro" id="IPR036005">
    <property type="entry name" value="Creatinase/aminopeptidase-like"/>
</dbReference>
<dbReference type="InterPro" id="IPR050659">
    <property type="entry name" value="Peptidase_M24B"/>
</dbReference>
<reference evidence="4" key="1">
    <citation type="journal article" date="2019" name="Int. J. Syst. Evol. Microbiol.">
        <title>The Global Catalogue of Microorganisms (GCM) 10K type strain sequencing project: providing services to taxonomists for standard genome sequencing and annotation.</title>
        <authorList>
            <consortium name="The Broad Institute Genomics Platform"/>
            <consortium name="The Broad Institute Genome Sequencing Center for Infectious Disease"/>
            <person name="Wu L."/>
            <person name="Ma J."/>
        </authorList>
    </citation>
    <scope>NUCLEOTIDE SEQUENCE [LARGE SCALE GENOMIC DNA]</scope>
    <source>
        <strain evidence="4">KCTC 3913</strain>
    </source>
</reference>
<dbReference type="Pfam" id="PF01321">
    <property type="entry name" value="Creatinase_N"/>
    <property type="match status" value="1"/>
</dbReference>
<dbReference type="RefSeq" id="WP_377936977.1">
    <property type="nucleotide sequence ID" value="NZ_JBHUMF010000031.1"/>
</dbReference>
<dbReference type="InterPro" id="IPR000994">
    <property type="entry name" value="Pept_M24"/>
</dbReference>
<feature type="domain" description="Creatinase N-terminal" evidence="2">
    <location>
        <begin position="11"/>
        <end position="156"/>
    </location>
</feature>
<dbReference type="InterPro" id="IPR029149">
    <property type="entry name" value="Creatin/AminoP/Spt16_N"/>
</dbReference>
<evidence type="ECO:0000313" key="4">
    <source>
        <dbReference type="Proteomes" id="UP001597506"/>
    </source>
</evidence>
<dbReference type="CDD" id="cd01066">
    <property type="entry name" value="APP_MetAP"/>
    <property type="match status" value="1"/>
</dbReference>
<proteinExistence type="predicted"/>
<dbReference type="Pfam" id="PF00557">
    <property type="entry name" value="Peptidase_M24"/>
    <property type="match status" value="1"/>
</dbReference>
<dbReference type="Proteomes" id="UP001597506">
    <property type="component" value="Unassembled WGS sequence"/>
</dbReference>
<comment type="caution">
    <text evidence="3">The sequence shown here is derived from an EMBL/GenBank/DDBJ whole genome shotgun (WGS) entry which is preliminary data.</text>
</comment>
<sequence length="388" mass="43952">MVVEKTEYRDRVNKTKVEMQNRGMDILISTNPANMNYLSGYDGYSFYVIQGLIILLDADEPIWIGREMDTPGAKFTTWLTNENIIGYGDDYVQSETKHPMHFFADTLKEKGITNKKIGLEWGQDSFNATSYFEIKKKLPNCEWIDGSFLVNKVRMIKSETEVHYLKLAGELTVNAMKVAKDSVAEGVKESDVAADIYKTLIEGTNEYAGDYPAIIPLISSGEKIAAPHLSWTNRSYKKEEIVSLELSGCFHRYHTPLARTIYIGTPSQEYIDTVNIVLEGLNEMLNFIRVGVTCNEVAQKWNNVLSKSSITKDSRVGYPIGIGYPPDWGEQTLSIRPGDHHILQKNMTFHILPALFQEDKGFVISESIRVTENGCERLAKFPHELVLK</sequence>
<evidence type="ECO:0000259" key="1">
    <source>
        <dbReference type="Pfam" id="PF00557"/>
    </source>
</evidence>
<dbReference type="SUPFAM" id="SSF53092">
    <property type="entry name" value="Creatinase/prolidase N-terminal domain"/>
    <property type="match status" value="1"/>
</dbReference>
<keyword evidence="4" id="KW-1185">Reference proteome</keyword>
<gene>
    <name evidence="3" type="ORF">ACFSUL_16180</name>
</gene>
<organism evidence="3 4">
    <name type="scientific">Bacillus seohaeanensis</name>
    <dbReference type="NCBI Taxonomy" id="284580"/>
    <lineage>
        <taxon>Bacteria</taxon>
        <taxon>Bacillati</taxon>
        <taxon>Bacillota</taxon>
        <taxon>Bacilli</taxon>
        <taxon>Bacillales</taxon>
        <taxon>Bacillaceae</taxon>
        <taxon>Bacillus</taxon>
    </lineage>
</organism>